<evidence type="ECO:0000259" key="1">
    <source>
        <dbReference type="Pfam" id="PF00561"/>
    </source>
</evidence>
<dbReference type="Pfam" id="PF00561">
    <property type="entry name" value="Abhydrolase_1"/>
    <property type="match status" value="1"/>
</dbReference>
<keyword evidence="3" id="KW-1185">Reference proteome</keyword>
<organism evidence="2 3">
    <name type="scientific">Paradevosia shaoguanensis</name>
    <dbReference type="NCBI Taxonomy" id="1335043"/>
    <lineage>
        <taxon>Bacteria</taxon>
        <taxon>Pseudomonadati</taxon>
        <taxon>Pseudomonadota</taxon>
        <taxon>Alphaproteobacteria</taxon>
        <taxon>Hyphomicrobiales</taxon>
        <taxon>Devosiaceae</taxon>
        <taxon>Paradevosia</taxon>
    </lineage>
</organism>
<dbReference type="EMBL" id="JALAZD010000001">
    <property type="protein sequence ID" value="MCI0125623.1"/>
    <property type="molecule type" value="Genomic_DNA"/>
</dbReference>
<dbReference type="InterPro" id="IPR000073">
    <property type="entry name" value="AB_hydrolase_1"/>
</dbReference>
<dbReference type="AlphaFoldDB" id="A0AA41U9T2"/>
<dbReference type="GO" id="GO:0046503">
    <property type="term" value="P:glycerolipid catabolic process"/>
    <property type="evidence" value="ECO:0007669"/>
    <property type="project" value="TreeGrafter"/>
</dbReference>
<keyword evidence="2" id="KW-0378">Hydrolase</keyword>
<sequence>MQVTSDTIKVPGARLYYEAVGRGPLLVIIPGGPQDAGVFADLAQRLADRYRVVAYDPRGNSRSTFDGAAQPQNMDIHGDDAAALIEAAGDGPAYVFGTSGGAQIGLNLAARYPHLVKRLIAHEPPTVMLLDDPVPVLATNDELQATYRRDGVEAAMGLFFAQNGLSEDMDGPPPDMTPEAMETFARVSGNFEYWLVDGVVSLSSYEPDLAALRADPARIVVALGVGSVDQPIHAMGTALASRLGVQPVAFPGDHMGFETEPDAFAAAMVRSLAD</sequence>
<comment type="caution">
    <text evidence="2">The sequence shown here is derived from an EMBL/GenBank/DDBJ whole genome shotgun (WGS) entry which is preliminary data.</text>
</comment>
<name>A0AA41U9T2_9HYPH</name>
<dbReference type="Gene3D" id="3.40.50.1820">
    <property type="entry name" value="alpha/beta hydrolase"/>
    <property type="match status" value="1"/>
</dbReference>
<dbReference type="GO" id="GO:0004806">
    <property type="term" value="F:triacylglycerol lipase activity"/>
    <property type="evidence" value="ECO:0007669"/>
    <property type="project" value="TreeGrafter"/>
</dbReference>
<evidence type="ECO:0000313" key="3">
    <source>
        <dbReference type="Proteomes" id="UP001156140"/>
    </source>
</evidence>
<gene>
    <name evidence="2" type="ORF">ML536_02165</name>
</gene>
<evidence type="ECO:0000313" key="2">
    <source>
        <dbReference type="EMBL" id="MCI0125623.1"/>
    </source>
</evidence>
<dbReference type="SUPFAM" id="SSF53474">
    <property type="entry name" value="alpha/beta-Hydrolases"/>
    <property type="match status" value="1"/>
</dbReference>
<reference evidence="2" key="1">
    <citation type="submission" date="2022-03" db="EMBL/GenBank/DDBJ databases">
        <title>The complete genome sequence of a Methyloterrigena soli.</title>
        <authorList>
            <person name="Zi Z."/>
        </authorList>
    </citation>
    <scope>NUCLEOTIDE SEQUENCE</scope>
    <source>
        <strain evidence="2">M48</strain>
    </source>
</reference>
<dbReference type="RefSeq" id="WP_281734797.1">
    <property type="nucleotide sequence ID" value="NZ_JAKETQ010000001.1"/>
</dbReference>
<protein>
    <submittedName>
        <fullName evidence="2">Alpha/beta hydrolase</fullName>
    </submittedName>
</protein>
<dbReference type="InterPro" id="IPR050471">
    <property type="entry name" value="AB_hydrolase"/>
</dbReference>
<dbReference type="Proteomes" id="UP001156140">
    <property type="component" value="Unassembled WGS sequence"/>
</dbReference>
<dbReference type="PANTHER" id="PTHR43433">
    <property type="entry name" value="HYDROLASE, ALPHA/BETA FOLD FAMILY PROTEIN"/>
    <property type="match status" value="1"/>
</dbReference>
<accession>A0AA41U9T2</accession>
<feature type="domain" description="AB hydrolase-1" evidence="1">
    <location>
        <begin position="24"/>
        <end position="161"/>
    </location>
</feature>
<dbReference type="InterPro" id="IPR029058">
    <property type="entry name" value="AB_hydrolase_fold"/>
</dbReference>
<dbReference type="PANTHER" id="PTHR43433:SF5">
    <property type="entry name" value="AB HYDROLASE-1 DOMAIN-CONTAINING PROTEIN"/>
    <property type="match status" value="1"/>
</dbReference>
<proteinExistence type="predicted"/>